<feature type="compositionally biased region" description="Low complexity" evidence="1">
    <location>
        <begin position="45"/>
        <end position="57"/>
    </location>
</feature>
<gene>
    <name evidence="2" type="ORF">ASEP1449_LOCUS8737</name>
</gene>
<dbReference type="AlphaFoldDB" id="A0A7S2UEA9"/>
<dbReference type="EMBL" id="HBHQ01013107">
    <property type="protein sequence ID" value="CAD9816905.1"/>
    <property type="molecule type" value="Transcribed_RNA"/>
</dbReference>
<evidence type="ECO:0000313" key="2">
    <source>
        <dbReference type="EMBL" id="CAD9816905.1"/>
    </source>
</evidence>
<name>A0A7S2UEA9_9STRA</name>
<sequence>MTRTSNHDEYTQKIRKGYSDMLCSPSSKPVYTGVDERPTEEEMDSPCSRVSSSCSESTNEDNCLMSPENLDDSSTSFKDDDYMLRQSLDAMIENTAEEIDADLSIFSQSASDGASELISLKKHRLIPFSKQQSDDGMRDELRKLRKVSSDLRRTLADAQLCPIIPEGEQKVTTSDLPVEFLEEEEEGKGSFWSSFIDEMNGMCCNGCSNL</sequence>
<accession>A0A7S2UEA9</accession>
<proteinExistence type="predicted"/>
<organism evidence="2">
    <name type="scientific">Attheya septentrionalis</name>
    <dbReference type="NCBI Taxonomy" id="420275"/>
    <lineage>
        <taxon>Eukaryota</taxon>
        <taxon>Sar</taxon>
        <taxon>Stramenopiles</taxon>
        <taxon>Ochrophyta</taxon>
        <taxon>Bacillariophyta</taxon>
        <taxon>Coscinodiscophyceae</taxon>
        <taxon>Chaetocerotophycidae</taxon>
        <taxon>Chaetocerotales</taxon>
        <taxon>Attheyaceae</taxon>
        <taxon>Attheya</taxon>
    </lineage>
</organism>
<feature type="region of interest" description="Disordered" evidence="1">
    <location>
        <begin position="16"/>
        <end position="77"/>
    </location>
</feature>
<protein>
    <submittedName>
        <fullName evidence="2">Uncharacterized protein</fullName>
    </submittedName>
</protein>
<reference evidence="2" key="1">
    <citation type="submission" date="2021-01" db="EMBL/GenBank/DDBJ databases">
        <authorList>
            <person name="Corre E."/>
            <person name="Pelletier E."/>
            <person name="Niang G."/>
            <person name="Scheremetjew M."/>
            <person name="Finn R."/>
            <person name="Kale V."/>
            <person name="Holt S."/>
            <person name="Cochrane G."/>
            <person name="Meng A."/>
            <person name="Brown T."/>
            <person name="Cohen L."/>
        </authorList>
    </citation>
    <scope>NUCLEOTIDE SEQUENCE</scope>
    <source>
        <strain evidence="2">CCMP2084</strain>
    </source>
</reference>
<evidence type="ECO:0000256" key="1">
    <source>
        <dbReference type="SAM" id="MobiDB-lite"/>
    </source>
</evidence>